<protein>
    <submittedName>
        <fullName evidence="4">DUF4232 domain-containing protein</fullName>
    </submittedName>
</protein>
<evidence type="ECO:0000256" key="2">
    <source>
        <dbReference type="SAM" id="SignalP"/>
    </source>
</evidence>
<dbReference type="PROSITE" id="PS51257">
    <property type="entry name" value="PROKAR_LIPOPROTEIN"/>
    <property type="match status" value="1"/>
</dbReference>
<feature type="region of interest" description="Disordered" evidence="1">
    <location>
        <begin position="27"/>
        <end position="83"/>
    </location>
</feature>
<sequence length="231" mass="23572">MRAARKNWKTYALGVAAVAALLSSTACESGGTDDAARSTPSAAASATGSAEPGDGSGISSSSSANSGGSGDSGSSGDSGGAATTACADPDLSITTSLWQHDEGRHLLITATNISDKPCTLYHYPYVSFGADIENPLGPMESKPQAIATIKPKGKAYAGLLLFRPDEKTNTFKSFALGYQDRVPNSGGDAAPLDIAFSDDIDSVAVGPNPLITYWNVDLGAVQNFMIKAGKS</sequence>
<dbReference type="AlphaFoldDB" id="A0AB39PHK4"/>
<keyword evidence="2" id="KW-0732">Signal</keyword>
<feature type="compositionally biased region" description="Gly residues" evidence="1">
    <location>
        <begin position="67"/>
        <end position="79"/>
    </location>
</feature>
<feature type="compositionally biased region" description="Low complexity" evidence="1">
    <location>
        <begin position="37"/>
        <end position="50"/>
    </location>
</feature>
<evidence type="ECO:0000259" key="3">
    <source>
        <dbReference type="Pfam" id="PF14016"/>
    </source>
</evidence>
<evidence type="ECO:0000256" key="1">
    <source>
        <dbReference type="SAM" id="MobiDB-lite"/>
    </source>
</evidence>
<name>A0AB39PHK4_9ACTN</name>
<dbReference type="Pfam" id="PF14016">
    <property type="entry name" value="DUF4232"/>
    <property type="match status" value="1"/>
</dbReference>
<dbReference type="InterPro" id="IPR025326">
    <property type="entry name" value="DUF4232"/>
</dbReference>
<dbReference type="RefSeq" id="WP_369238261.1">
    <property type="nucleotide sequence ID" value="NZ_CP163435.1"/>
</dbReference>
<proteinExistence type="predicted"/>
<accession>A0AB39PHK4</accession>
<reference evidence="4" key="1">
    <citation type="submission" date="2024-07" db="EMBL/GenBank/DDBJ databases">
        <authorList>
            <person name="Yu S.T."/>
        </authorList>
    </citation>
    <scope>NUCLEOTIDE SEQUENCE</scope>
    <source>
        <strain evidence="4">R21</strain>
    </source>
</reference>
<feature type="compositionally biased region" description="Low complexity" evidence="1">
    <location>
        <begin position="57"/>
        <end position="66"/>
    </location>
</feature>
<gene>
    <name evidence="4" type="ORF">AB5J56_33675</name>
</gene>
<feature type="signal peptide" evidence="2">
    <location>
        <begin position="1"/>
        <end position="28"/>
    </location>
</feature>
<organism evidence="4">
    <name type="scientific">Streptomyces sp. R21</name>
    <dbReference type="NCBI Taxonomy" id="3238627"/>
    <lineage>
        <taxon>Bacteria</taxon>
        <taxon>Bacillati</taxon>
        <taxon>Actinomycetota</taxon>
        <taxon>Actinomycetes</taxon>
        <taxon>Kitasatosporales</taxon>
        <taxon>Streptomycetaceae</taxon>
        <taxon>Streptomyces</taxon>
    </lineage>
</organism>
<evidence type="ECO:0000313" key="4">
    <source>
        <dbReference type="EMBL" id="XDQ29346.1"/>
    </source>
</evidence>
<feature type="chain" id="PRO_5044282720" evidence="2">
    <location>
        <begin position="29"/>
        <end position="231"/>
    </location>
</feature>
<feature type="domain" description="DUF4232" evidence="3">
    <location>
        <begin position="86"/>
        <end position="165"/>
    </location>
</feature>
<dbReference type="EMBL" id="CP163435">
    <property type="protein sequence ID" value="XDQ29346.1"/>
    <property type="molecule type" value="Genomic_DNA"/>
</dbReference>